<protein>
    <submittedName>
        <fullName evidence="2">DUF1653 domain-containing protein</fullName>
    </submittedName>
</protein>
<dbReference type="RefSeq" id="WP_163086836.1">
    <property type="nucleotide sequence ID" value="NZ_JAAAWN010000020.1"/>
</dbReference>
<dbReference type="InterPro" id="IPR037135">
    <property type="entry name" value="DUF1653-like_dom_sf"/>
</dbReference>
<accession>A0A7X5RLU5</accession>
<reference evidence="2 3" key="1">
    <citation type="submission" date="2020-01" db="EMBL/GenBank/DDBJ databases">
        <authorList>
            <person name="Chen J."/>
            <person name="Zhu S."/>
            <person name="Yang J."/>
        </authorList>
    </citation>
    <scope>NUCLEOTIDE SEQUENCE [LARGE SCALE GENOMIC DNA]</scope>
    <source>
        <strain evidence="2 3">345S023</strain>
    </source>
</reference>
<dbReference type="Pfam" id="PF07866">
    <property type="entry name" value="DUF1653"/>
    <property type="match status" value="1"/>
</dbReference>
<evidence type="ECO:0000313" key="2">
    <source>
        <dbReference type="EMBL" id="NDV92282.1"/>
    </source>
</evidence>
<dbReference type="InterPro" id="IPR023387">
    <property type="entry name" value="DUF1653-like_dom"/>
</dbReference>
<sequence>MNKNELKTPGRYKHYKGNLYDVYEVATHSEDESKLVVYRPCYGEKALWVRPLEMFFETVVKDGQTLARFEYIGDIPED</sequence>
<dbReference type="AlphaFoldDB" id="A0A7X5RLU5"/>
<comment type="caution">
    <text evidence="2">The sequence shown here is derived from an EMBL/GenBank/DDBJ whole genome shotgun (WGS) entry which is preliminary data.</text>
</comment>
<keyword evidence="3" id="KW-1185">Reference proteome</keyword>
<evidence type="ECO:0000259" key="1">
    <source>
        <dbReference type="Pfam" id="PF07866"/>
    </source>
</evidence>
<evidence type="ECO:0000313" key="3">
    <source>
        <dbReference type="Proteomes" id="UP000470213"/>
    </source>
</evidence>
<proteinExistence type="predicted"/>
<dbReference type="EMBL" id="JAAAWN010000020">
    <property type="protein sequence ID" value="NDV92282.1"/>
    <property type="molecule type" value="Genomic_DNA"/>
</dbReference>
<feature type="domain" description="DUF1653" evidence="1">
    <location>
        <begin position="10"/>
        <end position="71"/>
    </location>
</feature>
<gene>
    <name evidence="2" type="ORF">GTH32_13960</name>
</gene>
<dbReference type="Proteomes" id="UP000470213">
    <property type="component" value="Unassembled WGS sequence"/>
</dbReference>
<dbReference type="Gene3D" id="2.30.30.320">
    <property type="entry name" value="DUF1653-like domain"/>
    <property type="match status" value="1"/>
</dbReference>
<organism evidence="2 3">
    <name type="scientific">Alteromonas profundi</name>
    <dbReference type="NCBI Taxonomy" id="2696062"/>
    <lineage>
        <taxon>Bacteria</taxon>
        <taxon>Pseudomonadati</taxon>
        <taxon>Pseudomonadota</taxon>
        <taxon>Gammaproteobacteria</taxon>
        <taxon>Alteromonadales</taxon>
        <taxon>Alteromonadaceae</taxon>
        <taxon>Alteromonas/Salinimonas group</taxon>
        <taxon>Alteromonas</taxon>
    </lineage>
</organism>
<name>A0A7X5RLU5_9ALTE</name>